<proteinExistence type="predicted"/>
<keyword evidence="7" id="KW-1185">Reference proteome</keyword>
<feature type="domain" description="HTH arsR-type" evidence="5">
    <location>
        <begin position="1"/>
        <end position="88"/>
    </location>
</feature>
<evidence type="ECO:0000256" key="2">
    <source>
        <dbReference type="ARBA" id="ARBA00023125"/>
    </source>
</evidence>
<dbReference type="SUPFAM" id="SSF46785">
    <property type="entry name" value="Winged helix' DNA-binding domain"/>
    <property type="match status" value="1"/>
</dbReference>
<dbReference type="AlphaFoldDB" id="A0A7D7Q1P8"/>
<keyword evidence="3" id="KW-0804">Transcription</keyword>
<dbReference type="EMBL" id="CP059343">
    <property type="protein sequence ID" value="QMS55521.1"/>
    <property type="molecule type" value="Genomic_DNA"/>
</dbReference>
<dbReference type="PROSITE" id="PS50987">
    <property type="entry name" value="HTH_ARSR_2"/>
    <property type="match status" value="1"/>
</dbReference>
<sequence length="341" mass="35673">MSHDAYSALSDVTRRRILEALRGGPRPVGELVTELQVSQPTVSKHLKVLRDAGMVGTRPQGQKRFYSLTAQPLTEVVDWVETLIAAAATGPAEQDPQVEQAQQTEPAAPRPTAAPAAEMDPGAPEGDDDAAGVEDVAHDPEADGSAPETEPVAAQSAESDDDAVAASANEASRAGTTDAAPLRAEPDERALPWFTARVTEITEKDEGDVVEPDSEEAAEDAGTGETARDSAAADEARDAVDAAEAESGEGSPGPEEEVEQGKSQVTGDTLDTDVHAAPAAQLEAADGAEPRDVAPRTTSPEVFTSENAEQLRPRGGAHRRQSGLLSTLTGLRRRGRGTRRD</sequence>
<feature type="region of interest" description="Disordered" evidence="4">
    <location>
        <begin position="90"/>
        <end position="341"/>
    </location>
</feature>
<dbReference type="KEGG" id="kvr:CIB50_0000206"/>
<name>A0A7D7Q1P8_KOCVA</name>
<accession>A0A7D7Q1P8</accession>
<feature type="compositionally biased region" description="Low complexity" evidence="4">
    <location>
        <begin position="164"/>
        <end position="174"/>
    </location>
</feature>
<dbReference type="PANTHER" id="PTHR33154">
    <property type="entry name" value="TRANSCRIPTIONAL REGULATOR, ARSR FAMILY"/>
    <property type="match status" value="1"/>
</dbReference>
<dbReference type="RefSeq" id="WP_179229907.1">
    <property type="nucleotide sequence ID" value="NZ_CP059343.1"/>
</dbReference>
<dbReference type="PANTHER" id="PTHR33154:SF33">
    <property type="entry name" value="TRANSCRIPTIONAL REPRESSOR SDPR"/>
    <property type="match status" value="1"/>
</dbReference>
<reference evidence="6 7" key="2">
    <citation type="submission" date="2020-07" db="EMBL/GenBank/DDBJ databases">
        <title>Genome of starter culture bacteria Kocuria salsicia reveals its technological properties and safety for usage in meat industry.</title>
        <authorList>
            <person name="Michael M."/>
            <person name="Konstantin K."/>
            <person name="Evgenii K."/>
            <person name="Galina S."/>
            <person name="Oksana K."/>
            <person name="Andrei L."/>
        </authorList>
    </citation>
    <scope>NUCLEOTIDE SEQUENCE [LARGE SCALE GENOMIC DNA]</scope>
    <source>
        <strain evidence="6 7">80</strain>
    </source>
</reference>
<dbReference type="PRINTS" id="PR00778">
    <property type="entry name" value="HTHARSR"/>
</dbReference>
<dbReference type="InterPro" id="IPR051081">
    <property type="entry name" value="HTH_MetalResp_TranReg"/>
</dbReference>
<reference evidence="7" key="1">
    <citation type="submission" date="2017-08" db="EMBL/GenBank/DDBJ databases">
        <title>Draft Genome Sequence of Kocuria varians 80.</title>
        <authorList>
            <person name="Minaev M."/>
            <person name="Kurbakov K.A."/>
            <person name="Solodovnikova G.I."/>
            <person name="Kuznetsova O.A."/>
            <person name="Lisitsyn A.B."/>
        </authorList>
    </citation>
    <scope>NUCLEOTIDE SEQUENCE [LARGE SCALE GENOMIC DNA]</scope>
    <source>
        <strain evidence="7">80</strain>
    </source>
</reference>
<dbReference type="InterPro" id="IPR011991">
    <property type="entry name" value="ArsR-like_HTH"/>
</dbReference>
<dbReference type="SMART" id="SM00418">
    <property type="entry name" value="HTH_ARSR"/>
    <property type="match status" value="1"/>
</dbReference>
<feature type="compositionally biased region" description="Basic residues" evidence="4">
    <location>
        <begin position="331"/>
        <end position="341"/>
    </location>
</feature>
<keyword evidence="2" id="KW-0238">DNA-binding</keyword>
<dbReference type="InterPro" id="IPR036388">
    <property type="entry name" value="WH-like_DNA-bd_sf"/>
</dbReference>
<feature type="compositionally biased region" description="Low complexity" evidence="4">
    <location>
        <begin position="97"/>
        <end position="124"/>
    </location>
</feature>
<gene>
    <name evidence="6" type="primary">sdpR</name>
    <name evidence="6" type="ORF">CIB50_0000206</name>
</gene>
<dbReference type="Gene3D" id="1.10.10.10">
    <property type="entry name" value="Winged helix-like DNA-binding domain superfamily/Winged helix DNA-binding domain"/>
    <property type="match status" value="1"/>
</dbReference>
<dbReference type="GO" id="GO:0003700">
    <property type="term" value="F:DNA-binding transcription factor activity"/>
    <property type="evidence" value="ECO:0007669"/>
    <property type="project" value="InterPro"/>
</dbReference>
<dbReference type="GO" id="GO:0003677">
    <property type="term" value="F:DNA binding"/>
    <property type="evidence" value="ECO:0007669"/>
    <property type="project" value="UniProtKB-KW"/>
</dbReference>
<evidence type="ECO:0000313" key="7">
    <source>
        <dbReference type="Proteomes" id="UP000216825"/>
    </source>
</evidence>
<dbReference type="InterPro" id="IPR001845">
    <property type="entry name" value="HTH_ArsR_DNA-bd_dom"/>
</dbReference>
<keyword evidence="1" id="KW-0805">Transcription regulation</keyword>
<evidence type="ECO:0000256" key="1">
    <source>
        <dbReference type="ARBA" id="ARBA00023015"/>
    </source>
</evidence>
<dbReference type="InterPro" id="IPR036390">
    <property type="entry name" value="WH_DNA-bd_sf"/>
</dbReference>
<dbReference type="Proteomes" id="UP000216825">
    <property type="component" value="Chromosome"/>
</dbReference>
<dbReference type="Pfam" id="PF01022">
    <property type="entry name" value="HTH_5"/>
    <property type="match status" value="1"/>
</dbReference>
<protein>
    <submittedName>
        <fullName evidence="6">Transcriptional repressor SdpR</fullName>
    </submittedName>
</protein>
<evidence type="ECO:0000256" key="3">
    <source>
        <dbReference type="ARBA" id="ARBA00023163"/>
    </source>
</evidence>
<feature type="compositionally biased region" description="Polar residues" evidence="4">
    <location>
        <begin position="296"/>
        <end position="308"/>
    </location>
</feature>
<dbReference type="NCBIfam" id="NF033788">
    <property type="entry name" value="HTH_metalloreg"/>
    <property type="match status" value="1"/>
</dbReference>
<dbReference type="CDD" id="cd00090">
    <property type="entry name" value="HTH_ARSR"/>
    <property type="match status" value="1"/>
</dbReference>
<evidence type="ECO:0000259" key="5">
    <source>
        <dbReference type="PROSITE" id="PS50987"/>
    </source>
</evidence>
<evidence type="ECO:0000256" key="4">
    <source>
        <dbReference type="SAM" id="MobiDB-lite"/>
    </source>
</evidence>
<evidence type="ECO:0000313" key="6">
    <source>
        <dbReference type="EMBL" id="QMS55521.1"/>
    </source>
</evidence>
<feature type="compositionally biased region" description="Acidic residues" evidence="4">
    <location>
        <begin position="203"/>
        <end position="219"/>
    </location>
</feature>
<organism evidence="6 7">
    <name type="scientific">Kocuria varians</name>
    <name type="common">Micrococcus varians</name>
    <dbReference type="NCBI Taxonomy" id="1272"/>
    <lineage>
        <taxon>Bacteria</taxon>
        <taxon>Bacillati</taxon>
        <taxon>Actinomycetota</taxon>
        <taxon>Actinomycetes</taxon>
        <taxon>Micrococcales</taxon>
        <taxon>Micrococcaceae</taxon>
        <taxon>Kocuria</taxon>
    </lineage>
</organism>